<keyword evidence="2" id="KW-1185">Reference proteome</keyword>
<evidence type="ECO:0000313" key="2">
    <source>
        <dbReference type="Proteomes" id="UP000218387"/>
    </source>
</evidence>
<dbReference type="InterPro" id="IPR008792">
    <property type="entry name" value="PQQD"/>
</dbReference>
<name>A0A4P9C498_EUBML</name>
<sequence>MEVFEIKHRYSHKKENYLDYVPSHNTVYTYTKNKRGLITIRVPNTGWINQMAQWFFGMPKVSSIQLDAYGSYVWEQIDGKRDVLALACLMKERFGQKAEPLYERLIRFLETLRENKYIHLNKGGEEIQEAGHASKRCCHEA</sequence>
<dbReference type="InterPro" id="IPR041881">
    <property type="entry name" value="PqqD_sf"/>
</dbReference>
<gene>
    <name evidence="1" type="ORF">CPZ25_002075</name>
</gene>
<accession>A0A4P9C498</accession>
<evidence type="ECO:0000313" key="1">
    <source>
        <dbReference type="EMBL" id="QCT70147.1"/>
    </source>
</evidence>
<dbReference type="AlphaFoldDB" id="A0A4P9C498"/>
<dbReference type="EMBL" id="CP029487">
    <property type="protein sequence ID" value="QCT70147.1"/>
    <property type="molecule type" value="Genomic_DNA"/>
</dbReference>
<dbReference type="Pfam" id="PF05402">
    <property type="entry name" value="PqqD"/>
    <property type="match status" value="1"/>
</dbReference>
<dbReference type="KEGG" id="emt:CPZ25_002075"/>
<organism evidence="1 2">
    <name type="scientific">Eubacterium maltosivorans</name>
    <dbReference type="NCBI Taxonomy" id="2041044"/>
    <lineage>
        <taxon>Bacteria</taxon>
        <taxon>Bacillati</taxon>
        <taxon>Bacillota</taxon>
        <taxon>Clostridia</taxon>
        <taxon>Eubacteriales</taxon>
        <taxon>Eubacteriaceae</taxon>
        <taxon>Eubacterium</taxon>
    </lineage>
</organism>
<reference evidence="1 2" key="1">
    <citation type="submission" date="2018-05" db="EMBL/GenBank/DDBJ databases">
        <title>Genome comparison of Eubacterium sp.</title>
        <authorList>
            <person name="Feng Y."/>
            <person name="Sanchez-Andrea I."/>
            <person name="Stams A.J.M."/>
            <person name="De Vos W.M."/>
        </authorList>
    </citation>
    <scope>NUCLEOTIDE SEQUENCE [LARGE SCALE GENOMIC DNA]</scope>
    <source>
        <strain evidence="1 2">YI</strain>
    </source>
</reference>
<proteinExistence type="predicted"/>
<dbReference type="Gene3D" id="1.10.10.1150">
    <property type="entry name" value="Coenzyme PQQ synthesis protein D (PqqD)"/>
    <property type="match status" value="1"/>
</dbReference>
<protein>
    <submittedName>
        <fullName evidence="1">PqqD family protein</fullName>
    </submittedName>
</protein>
<dbReference type="Proteomes" id="UP000218387">
    <property type="component" value="Chromosome"/>
</dbReference>